<proteinExistence type="predicted"/>
<keyword evidence="2" id="KW-1185">Reference proteome</keyword>
<gene>
    <name evidence="1" type="ORF">A3843_00380</name>
</gene>
<organism evidence="1 2">
    <name type="scientific">Pseudovibrio exalbescens</name>
    <dbReference type="NCBI Taxonomy" id="197461"/>
    <lineage>
        <taxon>Bacteria</taxon>
        <taxon>Pseudomonadati</taxon>
        <taxon>Pseudomonadota</taxon>
        <taxon>Alphaproteobacteria</taxon>
        <taxon>Hyphomicrobiales</taxon>
        <taxon>Stappiaceae</taxon>
        <taxon>Pseudovibrio</taxon>
    </lineage>
</organism>
<name>A0A1U7JC81_9HYPH</name>
<dbReference type="Proteomes" id="UP000185783">
    <property type="component" value="Unassembled WGS sequence"/>
</dbReference>
<dbReference type="Pfam" id="PF08734">
    <property type="entry name" value="GYD"/>
    <property type="match status" value="1"/>
</dbReference>
<comment type="caution">
    <text evidence="1">The sequence shown here is derived from an EMBL/GenBank/DDBJ whole genome shotgun (WGS) entry which is preliminary data.</text>
</comment>
<evidence type="ECO:0000313" key="2">
    <source>
        <dbReference type="Proteomes" id="UP000185783"/>
    </source>
</evidence>
<evidence type="ECO:0000313" key="1">
    <source>
        <dbReference type="EMBL" id="OKL42315.1"/>
    </source>
</evidence>
<evidence type="ECO:0008006" key="3">
    <source>
        <dbReference type="Google" id="ProtNLM"/>
    </source>
</evidence>
<accession>A0A1U7JC81</accession>
<dbReference type="STRING" id="197461.A3843_00380"/>
<protein>
    <recommendedName>
        <fullName evidence="3">GYD domain protein</fullName>
    </recommendedName>
</protein>
<sequence length="110" mass="12227">MAHYLIQVAFTADSIKALVEKPENRLSTMIPLVEQMGGRFVGSWLSFGRFNSTAIIEMPDNVTMKAFEMMCMAGGGLRAFECTPLMSFEDGMEAMRVAGQHTYQKFGDSD</sequence>
<dbReference type="EMBL" id="LVVZ01000049">
    <property type="protein sequence ID" value="OKL42315.1"/>
    <property type="molecule type" value="Genomic_DNA"/>
</dbReference>
<dbReference type="InterPro" id="IPR014845">
    <property type="entry name" value="GYD/TTHA1554"/>
</dbReference>
<dbReference type="AlphaFoldDB" id="A0A1U7JC81"/>
<reference evidence="1 2" key="1">
    <citation type="submission" date="2016-03" db="EMBL/GenBank/DDBJ databases">
        <title>Genome sequence of Nesiotobacter sp. nov., a moderately halophilic alphaproteobacterium isolated from the Yellow Sea, China.</title>
        <authorList>
            <person name="Zhang G."/>
            <person name="Zhang R."/>
        </authorList>
    </citation>
    <scope>NUCLEOTIDE SEQUENCE [LARGE SCALE GENOMIC DNA]</scope>
    <source>
        <strain evidence="1 2">WB1-6</strain>
    </source>
</reference>